<proteinExistence type="predicted"/>
<sequence>FGMLLWELAEQKLPFSETGLTVLVISQLILDKAMNLKFSNNDVPEQWNFLARDRPEMKEVLRKIRFINESINAATSDASESCSDLSMLSFNEAIEQTTHKSGSKERAWKTIAKYSEIDNDFTAKYWKGYYLYNNLINFPYSDDERKQLAADAFKEAADGANMREAQFMYASCVYKKDPYTAIEYFEKAAEQNHTAAMHNLGLLYYNGKYIDADKKKGEDWFRRAADGSFEAAIIFCKKNGITF</sequence>
<dbReference type="EMBL" id="CAJVQC010021982">
    <property type="protein sequence ID" value="CAG8715903.1"/>
    <property type="molecule type" value="Genomic_DNA"/>
</dbReference>
<name>A0ACA9PPS5_9GLOM</name>
<organism evidence="1 2">
    <name type="scientific">Racocetra persica</name>
    <dbReference type="NCBI Taxonomy" id="160502"/>
    <lineage>
        <taxon>Eukaryota</taxon>
        <taxon>Fungi</taxon>
        <taxon>Fungi incertae sedis</taxon>
        <taxon>Mucoromycota</taxon>
        <taxon>Glomeromycotina</taxon>
        <taxon>Glomeromycetes</taxon>
        <taxon>Diversisporales</taxon>
        <taxon>Gigasporaceae</taxon>
        <taxon>Racocetra</taxon>
    </lineage>
</organism>
<evidence type="ECO:0000313" key="1">
    <source>
        <dbReference type="EMBL" id="CAG8715903.1"/>
    </source>
</evidence>
<accession>A0ACA9PPS5</accession>
<dbReference type="Proteomes" id="UP000789920">
    <property type="component" value="Unassembled WGS sequence"/>
</dbReference>
<reference evidence="1" key="1">
    <citation type="submission" date="2021-06" db="EMBL/GenBank/DDBJ databases">
        <authorList>
            <person name="Kallberg Y."/>
            <person name="Tangrot J."/>
            <person name="Rosling A."/>
        </authorList>
    </citation>
    <scope>NUCLEOTIDE SEQUENCE</scope>
    <source>
        <strain evidence="1">MA461A</strain>
    </source>
</reference>
<gene>
    <name evidence="1" type="ORF">RPERSI_LOCUS10891</name>
</gene>
<protein>
    <submittedName>
        <fullName evidence="1">20428_t:CDS:1</fullName>
    </submittedName>
</protein>
<evidence type="ECO:0000313" key="2">
    <source>
        <dbReference type="Proteomes" id="UP000789920"/>
    </source>
</evidence>
<comment type="caution">
    <text evidence="1">The sequence shown here is derived from an EMBL/GenBank/DDBJ whole genome shotgun (WGS) entry which is preliminary data.</text>
</comment>
<feature type="non-terminal residue" evidence="1">
    <location>
        <position position="1"/>
    </location>
</feature>
<keyword evidence="2" id="KW-1185">Reference proteome</keyword>